<keyword evidence="10" id="KW-0732">Signal</keyword>
<protein>
    <submittedName>
        <fullName evidence="11">S-isoprenylcysteine O-methyltransferase</fullName>
    </submittedName>
</protein>
<feature type="transmembrane region" description="Helical" evidence="9">
    <location>
        <begin position="88"/>
        <end position="107"/>
    </location>
</feature>
<dbReference type="GO" id="GO:0006656">
    <property type="term" value="P:phosphatidylcholine biosynthetic process"/>
    <property type="evidence" value="ECO:0007669"/>
    <property type="project" value="UniProtKB-UniPathway"/>
</dbReference>
<dbReference type="EMBL" id="FN648741">
    <property type="protein sequence ID" value="CBN77386.1"/>
    <property type="molecule type" value="Genomic_DNA"/>
</dbReference>
<feature type="chain" id="PRO_5003117407" evidence="10">
    <location>
        <begin position="21"/>
        <end position="228"/>
    </location>
</feature>
<evidence type="ECO:0000256" key="3">
    <source>
        <dbReference type="ARBA" id="ARBA00022692"/>
    </source>
</evidence>
<evidence type="ECO:0000256" key="6">
    <source>
        <dbReference type="ARBA" id="ARBA00023136"/>
    </source>
</evidence>
<dbReference type="Gene3D" id="1.20.120.1630">
    <property type="match status" value="1"/>
</dbReference>
<accession>D8LPT1</accession>
<keyword evidence="6 9" id="KW-0472">Membrane</keyword>
<dbReference type="STRING" id="2880.D8LPT1"/>
<dbReference type="OrthoDB" id="206739at2759"/>
<dbReference type="GO" id="GO:0005783">
    <property type="term" value="C:endoplasmic reticulum"/>
    <property type="evidence" value="ECO:0007669"/>
    <property type="project" value="TreeGrafter"/>
</dbReference>
<organism evidence="11 12">
    <name type="scientific">Ectocarpus siliculosus</name>
    <name type="common">Brown alga</name>
    <name type="synonym">Conferva siliculosa</name>
    <dbReference type="NCBI Taxonomy" id="2880"/>
    <lineage>
        <taxon>Eukaryota</taxon>
        <taxon>Sar</taxon>
        <taxon>Stramenopiles</taxon>
        <taxon>Ochrophyta</taxon>
        <taxon>PX clade</taxon>
        <taxon>Phaeophyceae</taxon>
        <taxon>Ectocarpales</taxon>
        <taxon>Ectocarpaceae</taxon>
        <taxon>Ectocarpus</taxon>
    </lineage>
</organism>
<evidence type="ECO:0000256" key="10">
    <source>
        <dbReference type="SAM" id="SignalP"/>
    </source>
</evidence>
<dbReference type="GO" id="GO:0032259">
    <property type="term" value="P:methylation"/>
    <property type="evidence" value="ECO:0007669"/>
    <property type="project" value="UniProtKB-KW"/>
</dbReference>
<evidence type="ECO:0000256" key="8">
    <source>
        <dbReference type="ARBA" id="ARBA00023264"/>
    </source>
</evidence>
<keyword evidence="7" id="KW-0594">Phospholipid biosynthesis</keyword>
<keyword evidence="4 9" id="KW-1133">Transmembrane helix</keyword>
<dbReference type="Proteomes" id="UP000002630">
    <property type="component" value="Linkage Group LG13"/>
</dbReference>
<dbReference type="UniPathway" id="UPA00753"/>
<evidence type="ECO:0000256" key="9">
    <source>
        <dbReference type="SAM" id="Phobius"/>
    </source>
</evidence>
<keyword evidence="5" id="KW-0443">Lipid metabolism</keyword>
<dbReference type="EMBL" id="FN649738">
    <property type="protein sequence ID" value="CBN77386.1"/>
    <property type="molecule type" value="Genomic_DNA"/>
</dbReference>
<proteinExistence type="predicted"/>
<dbReference type="GO" id="GO:0004671">
    <property type="term" value="F:protein C-terminal S-isoprenylcysteine carboxyl O-methyltransferase activity"/>
    <property type="evidence" value="ECO:0007669"/>
    <property type="project" value="TreeGrafter"/>
</dbReference>
<reference evidence="11 12" key="1">
    <citation type="journal article" date="2010" name="Nature">
        <title>The Ectocarpus genome and the independent evolution of multicellularity in brown algae.</title>
        <authorList>
            <person name="Cock J.M."/>
            <person name="Sterck L."/>
            <person name="Rouze P."/>
            <person name="Scornet D."/>
            <person name="Allen A.E."/>
            <person name="Amoutzias G."/>
            <person name="Anthouard V."/>
            <person name="Artiguenave F."/>
            <person name="Aury J.M."/>
            <person name="Badger J.H."/>
            <person name="Beszteri B."/>
            <person name="Billiau K."/>
            <person name="Bonnet E."/>
            <person name="Bothwell J.H."/>
            <person name="Bowler C."/>
            <person name="Boyen C."/>
            <person name="Brownlee C."/>
            <person name="Carrano C.J."/>
            <person name="Charrier B."/>
            <person name="Cho G.Y."/>
            <person name="Coelho S.M."/>
            <person name="Collen J."/>
            <person name="Corre E."/>
            <person name="Da Silva C."/>
            <person name="Delage L."/>
            <person name="Delaroque N."/>
            <person name="Dittami S.M."/>
            <person name="Doulbeau S."/>
            <person name="Elias M."/>
            <person name="Farnham G."/>
            <person name="Gachon C.M."/>
            <person name="Gschloessl B."/>
            <person name="Heesch S."/>
            <person name="Jabbari K."/>
            <person name="Jubin C."/>
            <person name="Kawai H."/>
            <person name="Kimura K."/>
            <person name="Kloareg B."/>
            <person name="Kupper F.C."/>
            <person name="Lang D."/>
            <person name="Le Bail A."/>
            <person name="Leblanc C."/>
            <person name="Lerouge P."/>
            <person name="Lohr M."/>
            <person name="Lopez P.J."/>
            <person name="Martens C."/>
            <person name="Maumus F."/>
            <person name="Michel G."/>
            <person name="Miranda-Saavedra D."/>
            <person name="Morales J."/>
            <person name="Moreau H."/>
            <person name="Motomura T."/>
            <person name="Nagasato C."/>
            <person name="Napoli C.A."/>
            <person name="Nelson D.R."/>
            <person name="Nyvall-Collen P."/>
            <person name="Peters A.F."/>
            <person name="Pommier C."/>
            <person name="Potin P."/>
            <person name="Poulain J."/>
            <person name="Quesneville H."/>
            <person name="Read B."/>
            <person name="Rensing S.A."/>
            <person name="Ritter A."/>
            <person name="Rousvoal S."/>
            <person name="Samanta M."/>
            <person name="Samson G."/>
            <person name="Schroeder D.C."/>
            <person name="Segurens B."/>
            <person name="Strittmatter M."/>
            <person name="Tonon T."/>
            <person name="Tregear J.W."/>
            <person name="Valentin K."/>
            <person name="von Dassow P."/>
            <person name="Yamagishi T."/>
            <person name="Van de Peer Y."/>
            <person name="Wincker P."/>
        </authorList>
    </citation>
    <scope>NUCLEOTIDE SEQUENCE [LARGE SCALE GENOMIC DNA]</scope>
    <source>
        <strain evidence="12">Ec32 / CCAP1310/4</strain>
    </source>
</reference>
<evidence type="ECO:0000256" key="1">
    <source>
        <dbReference type="ARBA" id="ARBA00004127"/>
    </source>
</evidence>
<dbReference type="PANTHER" id="PTHR12714:SF26">
    <property type="entry name" value="ISOPRENYLCYSTEINE CARBOXYLMETHYLTRANSFERASE FAMILY PROTEIN"/>
    <property type="match status" value="1"/>
</dbReference>
<evidence type="ECO:0000256" key="7">
    <source>
        <dbReference type="ARBA" id="ARBA00023209"/>
    </source>
</evidence>
<gene>
    <name evidence="11" type="ORF">Esi_0053_0082</name>
</gene>
<feature type="signal peptide" evidence="10">
    <location>
        <begin position="1"/>
        <end position="20"/>
    </location>
</feature>
<evidence type="ECO:0000313" key="12">
    <source>
        <dbReference type="Proteomes" id="UP000002630"/>
    </source>
</evidence>
<sequence>MKATSIAAALVAVAAAPAAAFVPSVGLKQVAGRQHELSRRSPSSGLSMVEKRAVEEFDSSQIQEDVKSLVEGIKTNTPAGVSGERGEAWAAAQVTILLFVLLGNLPLLGGSLEILAGPGLLLGGAGLTTVSALQLGRNFSPWPEPAEGGVLNTTGVYSLCRHPMYAGLVAFSLGLGFSTDSFTRIALACLLGYVLDRKADMEEEKLVAVHPAYKTYKEEVSKFVPTLY</sequence>
<feature type="transmembrane region" description="Helical" evidence="9">
    <location>
        <begin position="165"/>
        <end position="195"/>
    </location>
</feature>
<dbReference type="InterPro" id="IPR007318">
    <property type="entry name" value="Phopholipid_MeTrfase"/>
</dbReference>
<keyword evidence="3 9" id="KW-0812">Transmembrane</keyword>
<dbReference type="Pfam" id="PF04191">
    <property type="entry name" value="PEMT"/>
    <property type="match status" value="1"/>
</dbReference>
<keyword evidence="8" id="KW-1208">Phospholipid metabolism</keyword>
<evidence type="ECO:0000313" key="11">
    <source>
        <dbReference type="EMBL" id="CBN77386.1"/>
    </source>
</evidence>
<evidence type="ECO:0000256" key="4">
    <source>
        <dbReference type="ARBA" id="ARBA00022989"/>
    </source>
</evidence>
<evidence type="ECO:0000256" key="2">
    <source>
        <dbReference type="ARBA" id="ARBA00022516"/>
    </source>
</evidence>
<keyword evidence="2" id="KW-0444">Lipid biosynthesis</keyword>
<dbReference type="OMA" id="NFMAGEW"/>
<dbReference type="InParanoid" id="D8LPT1"/>
<dbReference type="AlphaFoldDB" id="D8LPT1"/>
<keyword evidence="12" id="KW-1185">Reference proteome</keyword>
<comment type="subcellular location">
    <subcellularLocation>
        <location evidence="1">Endomembrane system</location>
        <topology evidence="1">Multi-pass membrane protein</topology>
    </subcellularLocation>
</comment>
<name>D8LPT1_ECTSI</name>
<evidence type="ECO:0000256" key="5">
    <source>
        <dbReference type="ARBA" id="ARBA00023098"/>
    </source>
</evidence>
<dbReference type="PANTHER" id="PTHR12714">
    <property type="entry name" value="PROTEIN-S ISOPRENYLCYSTEINE O-METHYLTRANSFERASE"/>
    <property type="match status" value="1"/>
</dbReference>